<name>A0ABR3B753_PHYBL</name>
<proteinExistence type="predicted"/>
<organism evidence="1 2">
    <name type="scientific">Phycomyces blakesleeanus</name>
    <dbReference type="NCBI Taxonomy" id="4837"/>
    <lineage>
        <taxon>Eukaryota</taxon>
        <taxon>Fungi</taxon>
        <taxon>Fungi incertae sedis</taxon>
        <taxon>Mucoromycota</taxon>
        <taxon>Mucoromycotina</taxon>
        <taxon>Mucoromycetes</taxon>
        <taxon>Mucorales</taxon>
        <taxon>Phycomycetaceae</taxon>
        <taxon>Phycomyces</taxon>
    </lineage>
</organism>
<keyword evidence="2" id="KW-1185">Reference proteome</keyword>
<comment type="caution">
    <text evidence="1">The sequence shown here is derived from an EMBL/GenBank/DDBJ whole genome shotgun (WGS) entry which is preliminary data.</text>
</comment>
<gene>
    <name evidence="1" type="ORF">J3Q64DRAFT_1725423</name>
</gene>
<protein>
    <submittedName>
        <fullName evidence="1">Uncharacterized protein</fullName>
    </submittedName>
</protein>
<accession>A0ABR3B753</accession>
<sequence>MKLYNVGVKRSFFPYTGEFCVSMPHTHFRELWLYGLQFYYSDSINGNQNINFVLIPKHTQEIQSRTTVSTSTPMSAFEYSMDASEYYWRNICSRIKCLKFPEYYVREMKDDEIKRASQTFNRLQSEDSKDKLESKNRETDQRVYGWEHDLYKGYVLFKCGSVKTLTYKGLLTNPPPWFL</sequence>
<dbReference type="EMBL" id="JBCLYO010000003">
    <property type="protein sequence ID" value="KAL0091811.1"/>
    <property type="molecule type" value="Genomic_DNA"/>
</dbReference>
<dbReference type="Proteomes" id="UP001448207">
    <property type="component" value="Unassembled WGS sequence"/>
</dbReference>
<evidence type="ECO:0000313" key="1">
    <source>
        <dbReference type="EMBL" id="KAL0091811.1"/>
    </source>
</evidence>
<evidence type="ECO:0000313" key="2">
    <source>
        <dbReference type="Proteomes" id="UP001448207"/>
    </source>
</evidence>
<reference evidence="1 2" key="1">
    <citation type="submission" date="2024-04" db="EMBL/GenBank/DDBJ databases">
        <title>Symmetric and asymmetric DNA N6-adenine methylation regulates different biological responses in Mucorales.</title>
        <authorList>
            <consortium name="Lawrence Berkeley National Laboratory"/>
            <person name="Lax C."/>
            <person name="Mondo S.J."/>
            <person name="Osorio-Concepcion M."/>
            <person name="Muszewska A."/>
            <person name="Corrochano-Luque M."/>
            <person name="Gutierrez G."/>
            <person name="Riley R."/>
            <person name="Lipzen A."/>
            <person name="Guo J."/>
            <person name="Hundley H."/>
            <person name="Amirebrahimi M."/>
            <person name="Ng V."/>
            <person name="Lorenzo-Gutierrez D."/>
            <person name="Binder U."/>
            <person name="Yang J."/>
            <person name="Song Y."/>
            <person name="Canovas D."/>
            <person name="Navarro E."/>
            <person name="Freitag M."/>
            <person name="Gabaldon T."/>
            <person name="Grigoriev I.V."/>
            <person name="Corrochano L.M."/>
            <person name="Nicolas F.E."/>
            <person name="Garre V."/>
        </authorList>
    </citation>
    <scope>NUCLEOTIDE SEQUENCE [LARGE SCALE GENOMIC DNA]</scope>
    <source>
        <strain evidence="1 2">L51</strain>
    </source>
</reference>